<organism evidence="2 3">
    <name type="scientific">Decorospora gaudefroyi</name>
    <dbReference type="NCBI Taxonomy" id="184978"/>
    <lineage>
        <taxon>Eukaryota</taxon>
        <taxon>Fungi</taxon>
        <taxon>Dikarya</taxon>
        <taxon>Ascomycota</taxon>
        <taxon>Pezizomycotina</taxon>
        <taxon>Dothideomycetes</taxon>
        <taxon>Pleosporomycetidae</taxon>
        <taxon>Pleosporales</taxon>
        <taxon>Pleosporineae</taxon>
        <taxon>Pleosporaceae</taxon>
        <taxon>Decorospora</taxon>
    </lineage>
</organism>
<gene>
    <name evidence="2" type="ORF">BDW02DRAFT_130900</name>
</gene>
<evidence type="ECO:0000313" key="3">
    <source>
        <dbReference type="Proteomes" id="UP000800040"/>
    </source>
</evidence>
<protein>
    <submittedName>
        <fullName evidence="2">Uncharacterized protein</fullName>
    </submittedName>
</protein>
<dbReference type="Proteomes" id="UP000800040">
    <property type="component" value="Unassembled WGS sequence"/>
</dbReference>
<dbReference type="AlphaFoldDB" id="A0A6A5KV60"/>
<keyword evidence="3" id="KW-1185">Reference proteome</keyword>
<feature type="region of interest" description="Disordered" evidence="1">
    <location>
        <begin position="1"/>
        <end position="28"/>
    </location>
</feature>
<proteinExistence type="predicted"/>
<dbReference type="EMBL" id="ML975261">
    <property type="protein sequence ID" value="KAF1837523.1"/>
    <property type="molecule type" value="Genomic_DNA"/>
</dbReference>
<sequence length="162" mass="17991">MQVRGLRGNATDSAAGSAASTPPSKQLEIQHERRFRESCQKLLCTCPCPRFPRWPWHVAFGTICASRVMCTRPWRRLPQPTVDGPQRRPGACPTCFFHLTGPPQHCSSTTSSNPSGASQMSHSVVHFQPSESRAVTEPQARNMALAVKQIHRLPPITFTLDF</sequence>
<evidence type="ECO:0000313" key="2">
    <source>
        <dbReference type="EMBL" id="KAF1837523.1"/>
    </source>
</evidence>
<name>A0A6A5KV60_9PLEO</name>
<feature type="compositionally biased region" description="Low complexity" evidence="1">
    <location>
        <begin position="10"/>
        <end position="24"/>
    </location>
</feature>
<evidence type="ECO:0000256" key="1">
    <source>
        <dbReference type="SAM" id="MobiDB-lite"/>
    </source>
</evidence>
<dbReference type="OrthoDB" id="10649955at2759"/>
<reference evidence="2" key="1">
    <citation type="submission" date="2020-01" db="EMBL/GenBank/DDBJ databases">
        <authorList>
            <consortium name="DOE Joint Genome Institute"/>
            <person name="Haridas S."/>
            <person name="Albert R."/>
            <person name="Binder M."/>
            <person name="Bloem J."/>
            <person name="Labutti K."/>
            <person name="Salamov A."/>
            <person name="Andreopoulos B."/>
            <person name="Baker S.E."/>
            <person name="Barry K."/>
            <person name="Bills G."/>
            <person name="Bluhm B.H."/>
            <person name="Cannon C."/>
            <person name="Castanera R."/>
            <person name="Culley D.E."/>
            <person name="Daum C."/>
            <person name="Ezra D."/>
            <person name="Gonzalez J.B."/>
            <person name="Henrissat B."/>
            <person name="Kuo A."/>
            <person name="Liang C."/>
            <person name="Lipzen A."/>
            <person name="Lutzoni F."/>
            <person name="Magnuson J."/>
            <person name="Mondo S."/>
            <person name="Nolan M."/>
            <person name="Ohm R."/>
            <person name="Pangilinan J."/>
            <person name="Park H.-J."/>
            <person name="Ramirez L."/>
            <person name="Alfaro M."/>
            <person name="Sun H."/>
            <person name="Tritt A."/>
            <person name="Yoshinaga Y."/>
            <person name="Zwiers L.-H."/>
            <person name="Turgeon B.G."/>
            <person name="Goodwin S.B."/>
            <person name="Spatafora J.W."/>
            <person name="Crous P.W."/>
            <person name="Grigoriev I.V."/>
        </authorList>
    </citation>
    <scope>NUCLEOTIDE SEQUENCE</scope>
    <source>
        <strain evidence="2">P77</strain>
    </source>
</reference>
<accession>A0A6A5KV60</accession>